<dbReference type="Pfam" id="PF07291">
    <property type="entry name" value="MauE"/>
    <property type="match status" value="1"/>
</dbReference>
<evidence type="ECO:0000259" key="7">
    <source>
        <dbReference type="Pfam" id="PF07291"/>
    </source>
</evidence>
<evidence type="ECO:0000313" key="9">
    <source>
        <dbReference type="Proteomes" id="UP001501442"/>
    </source>
</evidence>
<feature type="transmembrane region" description="Helical" evidence="6">
    <location>
        <begin position="131"/>
        <end position="152"/>
    </location>
</feature>
<reference evidence="9" key="1">
    <citation type="journal article" date="2019" name="Int. J. Syst. Evol. Microbiol.">
        <title>The Global Catalogue of Microorganisms (GCM) 10K type strain sequencing project: providing services to taxonomists for standard genome sequencing and annotation.</title>
        <authorList>
            <consortium name="The Broad Institute Genomics Platform"/>
            <consortium name="The Broad Institute Genome Sequencing Center for Infectious Disease"/>
            <person name="Wu L."/>
            <person name="Ma J."/>
        </authorList>
    </citation>
    <scope>NUCLEOTIDE SEQUENCE [LARGE SCALE GENOMIC DNA]</scope>
    <source>
        <strain evidence="9">JCM 17939</strain>
    </source>
</reference>
<comment type="caution">
    <text evidence="8">The sequence shown here is derived from an EMBL/GenBank/DDBJ whole genome shotgun (WGS) entry which is preliminary data.</text>
</comment>
<feature type="compositionally biased region" description="Basic and acidic residues" evidence="5">
    <location>
        <begin position="1"/>
        <end position="10"/>
    </location>
</feature>
<feature type="domain" description="Methylamine utilisation protein MauE" evidence="7">
    <location>
        <begin position="61"/>
        <end position="194"/>
    </location>
</feature>
<keyword evidence="4 6" id="KW-0472">Membrane</keyword>
<organism evidence="8 9">
    <name type="scientific">Actinoallomurus vinaceus</name>
    <dbReference type="NCBI Taxonomy" id="1080074"/>
    <lineage>
        <taxon>Bacteria</taxon>
        <taxon>Bacillati</taxon>
        <taxon>Actinomycetota</taxon>
        <taxon>Actinomycetes</taxon>
        <taxon>Streptosporangiales</taxon>
        <taxon>Thermomonosporaceae</taxon>
        <taxon>Actinoallomurus</taxon>
    </lineage>
</organism>
<proteinExistence type="predicted"/>
<evidence type="ECO:0000313" key="8">
    <source>
        <dbReference type="EMBL" id="GAA4624977.1"/>
    </source>
</evidence>
<keyword evidence="3 6" id="KW-1133">Transmembrane helix</keyword>
<accession>A0ABP8U9W4</accession>
<keyword evidence="9" id="KW-1185">Reference proteome</keyword>
<name>A0ABP8U9W4_9ACTN</name>
<dbReference type="InterPro" id="IPR009908">
    <property type="entry name" value="Methylamine_util_MauE"/>
</dbReference>
<evidence type="ECO:0000256" key="3">
    <source>
        <dbReference type="ARBA" id="ARBA00022989"/>
    </source>
</evidence>
<feature type="compositionally biased region" description="Basic and acidic residues" evidence="5">
    <location>
        <begin position="28"/>
        <end position="41"/>
    </location>
</feature>
<feature type="region of interest" description="Disordered" evidence="5">
    <location>
        <begin position="1"/>
        <end position="41"/>
    </location>
</feature>
<evidence type="ECO:0000256" key="6">
    <source>
        <dbReference type="SAM" id="Phobius"/>
    </source>
</evidence>
<feature type="transmembrane region" description="Helical" evidence="6">
    <location>
        <begin position="103"/>
        <end position="124"/>
    </location>
</feature>
<evidence type="ECO:0000256" key="2">
    <source>
        <dbReference type="ARBA" id="ARBA00022692"/>
    </source>
</evidence>
<feature type="compositionally biased region" description="Low complexity" evidence="5">
    <location>
        <begin position="15"/>
        <end position="26"/>
    </location>
</feature>
<keyword evidence="2 6" id="KW-0812">Transmembrane</keyword>
<evidence type="ECO:0000256" key="1">
    <source>
        <dbReference type="ARBA" id="ARBA00004141"/>
    </source>
</evidence>
<dbReference type="Proteomes" id="UP001501442">
    <property type="component" value="Unassembled WGS sequence"/>
</dbReference>
<protein>
    <recommendedName>
        <fullName evidence="7">Methylamine utilisation protein MauE domain-containing protein</fullName>
    </recommendedName>
</protein>
<feature type="transmembrane region" description="Helical" evidence="6">
    <location>
        <begin position="179"/>
        <end position="196"/>
    </location>
</feature>
<sequence length="211" mass="22278">MAEAKADSARRRTKATGGAPAGGRTASARRDSTTRKTDAAEARTGLTARLRLPSAIQRRQEWITLVVRVALAAILGIAGYAKFSEPPALQKTAVSAYQILPKGMVTPVALGLPVLEMVLAAMILLGFATRVMAICVGLLFIVFIAGIISVAARGLSINCGCFGGGGTVSKGQTHYLREVFRDLGFLALAAWLMVFSRGKLALDRVLGLYTT</sequence>
<dbReference type="EMBL" id="BAABHK010000003">
    <property type="protein sequence ID" value="GAA4624977.1"/>
    <property type="molecule type" value="Genomic_DNA"/>
</dbReference>
<comment type="subcellular location">
    <subcellularLocation>
        <location evidence="1">Membrane</location>
        <topology evidence="1">Multi-pass membrane protein</topology>
    </subcellularLocation>
</comment>
<gene>
    <name evidence="8" type="ORF">GCM10023196_027330</name>
</gene>
<evidence type="ECO:0000256" key="5">
    <source>
        <dbReference type="SAM" id="MobiDB-lite"/>
    </source>
</evidence>
<feature type="transmembrane region" description="Helical" evidence="6">
    <location>
        <begin position="62"/>
        <end position="83"/>
    </location>
</feature>
<evidence type="ECO:0000256" key="4">
    <source>
        <dbReference type="ARBA" id="ARBA00023136"/>
    </source>
</evidence>
<dbReference type="RefSeq" id="WP_345431108.1">
    <property type="nucleotide sequence ID" value="NZ_BAABHK010000003.1"/>
</dbReference>